<keyword evidence="3 8" id="KW-0732">Signal</keyword>
<dbReference type="InterPro" id="IPR009606">
    <property type="entry name" value="DEAL/Modifying_wall_lignin1/2"/>
</dbReference>
<feature type="transmembrane region" description="Helical" evidence="7">
    <location>
        <begin position="93"/>
        <end position="119"/>
    </location>
</feature>
<gene>
    <name evidence="10" type="primary">LOC104706007</name>
</gene>
<feature type="transmembrane region" description="Helical" evidence="7">
    <location>
        <begin position="60"/>
        <end position="81"/>
    </location>
</feature>
<name>A0ABM0T3P3_CAMSA</name>
<reference evidence="10" key="2">
    <citation type="submission" date="2025-08" db="UniProtKB">
        <authorList>
            <consortium name="RefSeq"/>
        </authorList>
    </citation>
    <scope>IDENTIFICATION</scope>
    <source>
        <tissue evidence="10">Leaf</tissue>
    </source>
</reference>
<sequence>MERRKVVMCCVLSLLGLLSAVTAFAAEATRIKRSQVKVTTETNSIKKCSYPRSPAYDLGFTSALFLMMAQIIVSVSSSCFCCRKGPSPSRSKWIISLICFVVSWFTFVIAFLVLLTGAALNDEHIEESTDIVSPYFCYIVKPGVFSTGAVLSLVTITLGIVYYLCLGSSKQNVAATMTPANQGAGIAMGQAQIPERVEDPVFVHEDTYMRRQFT</sequence>
<dbReference type="PANTHER" id="PTHR31769">
    <property type="entry name" value="OS07G0462200 PROTEIN-RELATED"/>
    <property type="match status" value="1"/>
</dbReference>
<protein>
    <submittedName>
        <fullName evidence="10">Uncharacterized protein LOC104706007</fullName>
    </submittedName>
</protein>
<reference evidence="9" key="1">
    <citation type="journal article" date="2014" name="Nat. Commun.">
        <title>The emerging biofuel crop Camelina sativa retains a highly undifferentiated hexaploid genome structure.</title>
        <authorList>
            <person name="Kagale S."/>
            <person name="Koh C."/>
            <person name="Nixon J."/>
            <person name="Bollina V."/>
            <person name="Clarke W.E."/>
            <person name="Tuteja R."/>
            <person name="Spillane C."/>
            <person name="Robinson S.J."/>
            <person name="Links M.G."/>
            <person name="Clarke C."/>
            <person name="Higgins E.E."/>
            <person name="Huebert T."/>
            <person name="Sharpe A.G."/>
            <person name="Parkin I.A."/>
        </authorList>
    </citation>
    <scope>NUCLEOTIDE SEQUENCE [LARGE SCALE GENOMIC DNA]</scope>
    <source>
        <strain evidence="9">cv. DH55</strain>
    </source>
</reference>
<keyword evidence="4 7" id="KW-1133">Transmembrane helix</keyword>
<organism evidence="9 10">
    <name type="scientific">Camelina sativa</name>
    <name type="common">False flax</name>
    <name type="synonym">Myagrum sativum</name>
    <dbReference type="NCBI Taxonomy" id="90675"/>
    <lineage>
        <taxon>Eukaryota</taxon>
        <taxon>Viridiplantae</taxon>
        <taxon>Streptophyta</taxon>
        <taxon>Embryophyta</taxon>
        <taxon>Tracheophyta</taxon>
        <taxon>Spermatophyta</taxon>
        <taxon>Magnoliopsida</taxon>
        <taxon>eudicotyledons</taxon>
        <taxon>Gunneridae</taxon>
        <taxon>Pentapetalae</taxon>
        <taxon>rosids</taxon>
        <taxon>malvids</taxon>
        <taxon>Brassicales</taxon>
        <taxon>Brassicaceae</taxon>
        <taxon>Camelineae</taxon>
        <taxon>Camelina</taxon>
    </lineage>
</organism>
<comment type="subcellular location">
    <subcellularLocation>
        <location evidence="1">Endomembrane system</location>
        <topology evidence="1">Multi-pass membrane protein</topology>
    </subcellularLocation>
</comment>
<evidence type="ECO:0000313" key="10">
    <source>
        <dbReference type="RefSeq" id="XP_010420426.1"/>
    </source>
</evidence>
<proteinExistence type="inferred from homology"/>
<keyword evidence="2 7" id="KW-0812">Transmembrane</keyword>
<evidence type="ECO:0000256" key="6">
    <source>
        <dbReference type="ARBA" id="ARBA00029467"/>
    </source>
</evidence>
<evidence type="ECO:0000256" key="8">
    <source>
        <dbReference type="SAM" id="SignalP"/>
    </source>
</evidence>
<feature type="signal peptide" evidence="8">
    <location>
        <begin position="1"/>
        <end position="23"/>
    </location>
</feature>
<dbReference type="RefSeq" id="XP_010420426.1">
    <property type="nucleotide sequence ID" value="XM_010422124.2"/>
</dbReference>
<feature type="chain" id="PRO_5047397949" evidence="8">
    <location>
        <begin position="24"/>
        <end position="214"/>
    </location>
</feature>
<dbReference type="Proteomes" id="UP000694864">
    <property type="component" value="Chromosome 8"/>
</dbReference>
<evidence type="ECO:0000256" key="4">
    <source>
        <dbReference type="ARBA" id="ARBA00022989"/>
    </source>
</evidence>
<evidence type="ECO:0000256" key="2">
    <source>
        <dbReference type="ARBA" id="ARBA00022692"/>
    </source>
</evidence>
<evidence type="ECO:0000256" key="3">
    <source>
        <dbReference type="ARBA" id="ARBA00022729"/>
    </source>
</evidence>
<evidence type="ECO:0000313" key="9">
    <source>
        <dbReference type="Proteomes" id="UP000694864"/>
    </source>
</evidence>
<evidence type="ECO:0000256" key="5">
    <source>
        <dbReference type="ARBA" id="ARBA00023136"/>
    </source>
</evidence>
<comment type="similarity">
    <text evidence="6">Belongs to the DESIGUAL family.</text>
</comment>
<accession>A0ABM0T3P3</accession>
<feature type="transmembrane region" description="Helical" evidence="7">
    <location>
        <begin position="139"/>
        <end position="164"/>
    </location>
</feature>
<evidence type="ECO:0000256" key="7">
    <source>
        <dbReference type="SAM" id="Phobius"/>
    </source>
</evidence>
<dbReference type="InterPro" id="IPR052222">
    <property type="entry name" value="DESIGUAL"/>
</dbReference>
<keyword evidence="5 7" id="KW-0472">Membrane</keyword>
<keyword evidence="9" id="KW-1185">Reference proteome</keyword>
<dbReference type="GeneID" id="104706007"/>
<dbReference type="Pfam" id="PF06749">
    <property type="entry name" value="DUF1218"/>
    <property type="match status" value="1"/>
</dbReference>
<evidence type="ECO:0000256" key="1">
    <source>
        <dbReference type="ARBA" id="ARBA00004127"/>
    </source>
</evidence>